<evidence type="ECO:0000256" key="5">
    <source>
        <dbReference type="RuleBase" id="RU000675"/>
    </source>
</evidence>
<organism evidence="10 11">
    <name type="scientific">Streptomyces ipomoeae</name>
    <dbReference type="NCBI Taxonomy" id="103232"/>
    <lineage>
        <taxon>Bacteria</taxon>
        <taxon>Bacillati</taxon>
        <taxon>Actinomycetota</taxon>
        <taxon>Actinomycetes</taxon>
        <taxon>Kitasatosporales</taxon>
        <taxon>Streptomycetaceae</taxon>
        <taxon>Streptomyces</taxon>
    </lineage>
</organism>
<dbReference type="InterPro" id="IPR017853">
    <property type="entry name" value="GH"/>
</dbReference>
<feature type="active site" description="Nucleophile" evidence="4">
    <location>
        <position position="257"/>
    </location>
</feature>
<dbReference type="PRINTS" id="PR00742">
    <property type="entry name" value="GLHYDRLASE35"/>
</dbReference>
<sequence>MTEPPTTHLAPAHTTTETAPDAATGALTWDGGRLYRHGVPHRILSGGLHYFRVHPDIWRDRIRRLADLGLNTVDTYVPWNFHQPREHRPPSFDGWRDLERFIGTVGEEGLDVVVRPGPYICAEWSNGGLPSWLTGRDVAIRSSDPAFTSAVDHWFDELIPRIAALQTTEGGPVVAVQVENEFGSYGDDHAYLCWNRRALTTRGIRELLFTADGPTELMQDGGTLPGTLAAVTLGSRPAAARRLLTTRRPDEPFLVAEFWNGWFDHWGKRHHVRGVDSAVGTLRDILADDGSVSIYMAHGGTNFGLWAGANEEDGRLRPIVTSYDSDAPIAEDGALTAKFFAVREALGARKPVRSPARPPTLPPARRPLVHRADLLPGLRAVPAPTVTAPRPASFEQLGLDAGMVLHTAHPRIPTGEHRLVLTDVRDRALVFTDGTLVGVADAEHPELPVHGTGDVVRLEVLVESLGRVNYGPGIGRRKGLLGPVLVDRRGVQGWDSTPVALQEWGVEELAEAVGAGRGTGHGRAAGHGTGLASAAGHAAGQASAAGHGIGQASAAGHTFAAGLDITDRSAVGRAIAHARAAGPAMTHRPATARTAAAGFGVATFQVDGPADTFLALPGSGRGLVWVNGFLLGRHWDIGPQVTLYCPAPLLRAGENTVTVLELEHLGDTLELRDRPELGPTEEYIEEFD</sequence>
<keyword evidence="3 5" id="KW-0326">Glycosidase</keyword>
<dbReference type="GO" id="GO:0005975">
    <property type="term" value="P:carbohydrate metabolic process"/>
    <property type="evidence" value="ECO:0007669"/>
    <property type="project" value="InterPro"/>
</dbReference>
<dbReference type="EC" id="3.2.1.23" evidence="5"/>
<evidence type="ECO:0000259" key="8">
    <source>
        <dbReference type="Pfam" id="PF21317"/>
    </source>
</evidence>
<proteinExistence type="inferred from homology"/>
<evidence type="ECO:0000259" key="7">
    <source>
        <dbReference type="Pfam" id="PF01301"/>
    </source>
</evidence>
<dbReference type="Gene3D" id="2.60.120.260">
    <property type="entry name" value="Galactose-binding domain-like"/>
    <property type="match status" value="3"/>
</dbReference>
<comment type="caution">
    <text evidence="10">The sequence shown here is derived from an EMBL/GenBank/DDBJ whole genome shotgun (WGS) entry which is preliminary data.</text>
</comment>
<evidence type="ECO:0000256" key="4">
    <source>
        <dbReference type="PIRSR" id="PIRSR006336-1"/>
    </source>
</evidence>
<dbReference type="PANTHER" id="PTHR23421">
    <property type="entry name" value="BETA-GALACTOSIDASE RELATED"/>
    <property type="match status" value="1"/>
</dbReference>
<dbReference type="Pfam" id="PF01301">
    <property type="entry name" value="Glyco_hydro_35"/>
    <property type="match status" value="1"/>
</dbReference>
<dbReference type="Gene3D" id="3.20.20.80">
    <property type="entry name" value="Glycosidases"/>
    <property type="match status" value="1"/>
</dbReference>
<accession>A0AAE8W8Q0</accession>
<dbReference type="Proteomes" id="UP000318720">
    <property type="component" value="Unassembled WGS sequence"/>
</dbReference>
<dbReference type="InterPro" id="IPR048912">
    <property type="entry name" value="BetaGal1-like_ABD1"/>
</dbReference>
<evidence type="ECO:0000256" key="6">
    <source>
        <dbReference type="RuleBase" id="RU003679"/>
    </source>
</evidence>
<evidence type="ECO:0000256" key="2">
    <source>
        <dbReference type="ARBA" id="ARBA00022801"/>
    </source>
</evidence>
<feature type="domain" description="Beta-galactosidase 1-like first all-beta" evidence="8">
    <location>
        <begin position="391"/>
        <end position="499"/>
    </location>
</feature>
<feature type="domain" description="Glycoside hydrolase 35 catalytic" evidence="7">
    <location>
        <begin position="34"/>
        <end position="346"/>
    </location>
</feature>
<evidence type="ECO:0000313" key="11">
    <source>
        <dbReference type="Proteomes" id="UP000318720"/>
    </source>
</evidence>
<dbReference type="InterPro" id="IPR031330">
    <property type="entry name" value="Gly_Hdrlase_35_cat"/>
</dbReference>
<dbReference type="SUPFAM" id="SSF49785">
    <property type="entry name" value="Galactose-binding domain-like"/>
    <property type="match status" value="1"/>
</dbReference>
<evidence type="ECO:0000256" key="1">
    <source>
        <dbReference type="ARBA" id="ARBA00009809"/>
    </source>
</evidence>
<evidence type="ECO:0000313" key="10">
    <source>
        <dbReference type="EMBL" id="TQE40010.1"/>
    </source>
</evidence>
<dbReference type="SUPFAM" id="SSF51445">
    <property type="entry name" value="(Trans)glycosidases"/>
    <property type="match status" value="1"/>
</dbReference>
<gene>
    <name evidence="10" type="ORF">Sipo8835_01015</name>
</gene>
<dbReference type="InterPro" id="IPR008979">
    <property type="entry name" value="Galactose-bd-like_sf"/>
</dbReference>
<dbReference type="EMBL" id="SPAZ01000011">
    <property type="protein sequence ID" value="TQE40010.1"/>
    <property type="molecule type" value="Genomic_DNA"/>
</dbReference>
<dbReference type="InterPro" id="IPR026283">
    <property type="entry name" value="B-gal_1-like"/>
</dbReference>
<dbReference type="InterPro" id="IPR048913">
    <property type="entry name" value="BetaGal_gal-bd"/>
</dbReference>
<dbReference type="InterPro" id="IPR019801">
    <property type="entry name" value="Glyco_hydro_35_CS"/>
</dbReference>
<protein>
    <recommendedName>
        <fullName evidence="5">Beta-galactosidase</fullName>
        <ecNumber evidence="5">3.2.1.23</ecNumber>
    </recommendedName>
</protein>
<keyword evidence="2 5" id="KW-0378">Hydrolase</keyword>
<name>A0AAE8W8Q0_9ACTN</name>
<feature type="domain" description="Beta-galactosidase galactose-binding" evidence="9">
    <location>
        <begin position="602"/>
        <end position="655"/>
    </location>
</feature>
<dbReference type="PROSITE" id="PS01182">
    <property type="entry name" value="GLYCOSYL_HYDROL_F35"/>
    <property type="match status" value="1"/>
</dbReference>
<dbReference type="AlphaFoldDB" id="A0AAE8W8Q0"/>
<evidence type="ECO:0000256" key="3">
    <source>
        <dbReference type="ARBA" id="ARBA00023295"/>
    </source>
</evidence>
<reference evidence="10 11" key="1">
    <citation type="submission" date="2019-03" db="EMBL/GenBank/DDBJ databases">
        <title>Comparative genomic analyses of the sweetpotato soil rot pathogen, Streptomyces ipomoeae.</title>
        <authorList>
            <person name="Ruschel Soares N."/>
            <person name="Badger J.H."/>
            <person name="Huguet-Tapia J.C."/>
            <person name="Clark C.A."/>
            <person name="Pettis G.S."/>
        </authorList>
    </citation>
    <scope>NUCLEOTIDE SEQUENCE [LARGE SCALE GENOMIC DNA]</scope>
    <source>
        <strain evidence="10 11">88-35</strain>
    </source>
</reference>
<comment type="similarity">
    <text evidence="1 6">Belongs to the glycosyl hydrolase 35 family.</text>
</comment>
<dbReference type="Pfam" id="PF21317">
    <property type="entry name" value="BetaGal_ABD_1"/>
    <property type="match status" value="1"/>
</dbReference>
<dbReference type="Pfam" id="PF21467">
    <property type="entry name" value="BetaGal_gal-bd"/>
    <property type="match status" value="1"/>
</dbReference>
<dbReference type="RefSeq" id="WP_141580380.1">
    <property type="nucleotide sequence ID" value="NZ_SPAZ01000011.1"/>
</dbReference>
<comment type="catalytic activity">
    <reaction evidence="5">
        <text>Hydrolysis of terminal non-reducing beta-D-galactose residues in beta-D-galactosides.</text>
        <dbReference type="EC" id="3.2.1.23"/>
    </reaction>
</comment>
<dbReference type="GO" id="GO:0004565">
    <property type="term" value="F:beta-galactosidase activity"/>
    <property type="evidence" value="ECO:0007669"/>
    <property type="project" value="UniProtKB-EC"/>
</dbReference>
<dbReference type="PIRSF" id="PIRSF006336">
    <property type="entry name" value="B-gal"/>
    <property type="match status" value="1"/>
</dbReference>
<evidence type="ECO:0000259" key="9">
    <source>
        <dbReference type="Pfam" id="PF21467"/>
    </source>
</evidence>
<dbReference type="InterPro" id="IPR001944">
    <property type="entry name" value="Glycoside_Hdrlase_35"/>
</dbReference>
<feature type="active site" description="Proton donor" evidence="4">
    <location>
        <position position="181"/>
    </location>
</feature>